<reference evidence="1" key="1">
    <citation type="submission" date="2023-04" db="EMBL/GenBank/DDBJ databases">
        <title>A chromosome-level genome assembly of the parasitoid wasp Eretmocerus hayati.</title>
        <authorList>
            <person name="Zhong Y."/>
            <person name="Liu S."/>
            <person name="Liu Y."/>
        </authorList>
    </citation>
    <scope>NUCLEOTIDE SEQUENCE</scope>
    <source>
        <strain evidence="1">ZJU_SS_LIU_2023</strain>
    </source>
</reference>
<proteinExistence type="predicted"/>
<protein>
    <submittedName>
        <fullName evidence="1">Uncharacterized protein</fullName>
    </submittedName>
</protein>
<evidence type="ECO:0000313" key="1">
    <source>
        <dbReference type="EMBL" id="KAJ8681140.1"/>
    </source>
</evidence>
<dbReference type="Proteomes" id="UP001239111">
    <property type="component" value="Chromosome 2"/>
</dbReference>
<sequence>MDMYGSVNQENSFISQQVHSFAERNDTAKNNLPKSRVKCQDCDLEFTSQVVLEAHLQGSRHAKQIRSKSILESLQKNNVSYSKDDETNGLKCSACNVYLNSIQQLHTHLNGTRHKKKVSQGDCTGQAIVSQMNNQHNFGQRAMVHNPPGIQMAANYIPQPISQPTNKQTLLSCQPCNKFFNSESQLSAHLASQKHIAKVDNKVAAKRRFVPYNRGRRGGINKANSNRKFFGRNISNSRPNPYHKPFVSAGFQMNS</sequence>
<name>A0ACC2PCJ5_9HYME</name>
<accession>A0ACC2PCJ5</accession>
<comment type="caution">
    <text evidence="1">The sequence shown here is derived from an EMBL/GenBank/DDBJ whole genome shotgun (WGS) entry which is preliminary data.</text>
</comment>
<gene>
    <name evidence="1" type="ORF">QAD02_016927</name>
</gene>
<evidence type="ECO:0000313" key="2">
    <source>
        <dbReference type="Proteomes" id="UP001239111"/>
    </source>
</evidence>
<organism evidence="1 2">
    <name type="scientific">Eretmocerus hayati</name>
    <dbReference type="NCBI Taxonomy" id="131215"/>
    <lineage>
        <taxon>Eukaryota</taxon>
        <taxon>Metazoa</taxon>
        <taxon>Ecdysozoa</taxon>
        <taxon>Arthropoda</taxon>
        <taxon>Hexapoda</taxon>
        <taxon>Insecta</taxon>
        <taxon>Pterygota</taxon>
        <taxon>Neoptera</taxon>
        <taxon>Endopterygota</taxon>
        <taxon>Hymenoptera</taxon>
        <taxon>Apocrita</taxon>
        <taxon>Proctotrupomorpha</taxon>
        <taxon>Chalcidoidea</taxon>
        <taxon>Aphelinidae</taxon>
        <taxon>Aphelininae</taxon>
        <taxon>Eretmocerus</taxon>
    </lineage>
</organism>
<dbReference type="EMBL" id="CM056742">
    <property type="protein sequence ID" value="KAJ8681140.1"/>
    <property type="molecule type" value="Genomic_DNA"/>
</dbReference>
<keyword evidence="2" id="KW-1185">Reference proteome</keyword>